<reference evidence="1" key="1">
    <citation type="submission" date="2021-10" db="EMBL/GenBank/DDBJ databases">
        <title>Melipona bicolor Genome sequencing and assembly.</title>
        <authorList>
            <person name="Araujo N.S."/>
            <person name="Arias M.C."/>
        </authorList>
    </citation>
    <scope>NUCLEOTIDE SEQUENCE</scope>
    <source>
        <strain evidence="1">USP_2M_L1-L4_2017</strain>
        <tissue evidence="1">Whole body</tissue>
    </source>
</reference>
<proteinExistence type="predicted"/>
<keyword evidence="2" id="KW-1185">Reference proteome</keyword>
<dbReference type="EMBL" id="JAHYIQ010000012">
    <property type="protein sequence ID" value="KAK1127430.1"/>
    <property type="molecule type" value="Genomic_DNA"/>
</dbReference>
<accession>A0AA40FYK8</accession>
<evidence type="ECO:0000313" key="1">
    <source>
        <dbReference type="EMBL" id="KAK1127430.1"/>
    </source>
</evidence>
<dbReference type="AlphaFoldDB" id="A0AA40FYK8"/>
<protein>
    <submittedName>
        <fullName evidence="1">Uncharacterized protein</fullName>
    </submittedName>
</protein>
<comment type="caution">
    <text evidence="1">The sequence shown here is derived from an EMBL/GenBank/DDBJ whole genome shotgun (WGS) entry which is preliminary data.</text>
</comment>
<dbReference type="Proteomes" id="UP001177670">
    <property type="component" value="Unassembled WGS sequence"/>
</dbReference>
<organism evidence="1 2">
    <name type="scientific">Melipona bicolor</name>
    <dbReference type="NCBI Taxonomy" id="60889"/>
    <lineage>
        <taxon>Eukaryota</taxon>
        <taxon>Metazoa</taxon>
        <taxon>Ecdysozoa</taxon>
        <taxon>Arthropoda</taxon>
        <taxon>Hexapoda</taxon>
        <taxon>Insecta</taxon>
        <taxon>Pterygota</taxon>
        <taxon>Neoptera</taxon>
        <taxon>Endopterygota</taxon>
        <taxon>Hymenoptera</taxon>
        <taxon>Apocrita</taxon>
        <taxon>Aculeata</taxon>
        <taxon>Apoidea</taxon>
        <taxon>Anthophila</taxon>
        <taxon>Apidae</taxon>
        <taxon>Melipona</taxon>
    </lineage>
</organism>
<name>A0AA40FYK8_9HYME</name>
<sequence length="257" mass="27488">MGEAGSRSNGDFGHIQGAAQSQHFGTGVSGRSCHVSGYSDSIQQYLPALSISRSEIHVHLRSCTECVRVASAGGASLAPDKSAEAKGTCRIVSFCRRFKPRGISKARVSNGPVDCPSMQQTLLLRINVTGQATGKLSIFAGASGSLIIPSAKPPHPGSRGKCQELAAPGRSPGNRCIYVSAGGWPGPRSCARHENGGHRHCKIPRWTVLVEKRPVRFQSATNHADEPRHDRRPRVCEPAACPSLATFCLRSFDLARR</sequence>
<evidence type="ECO:0000313" key="2">
    <source>
        <dbReference type="Proteomes" id="UP001177670"/>
    </source>
</evidence>
<gene>
    <name evidence="1" type="ORF">K0M31_003968</name>
</gene>